<dbReference type="PANTHER" id="PTHR30349">
    <property type="entry name" value="PHAGE INTEGRASE-RELATED"/>
    <property type="match status" value="1"/>
</dbReference>
<evidence type="ECO:0000256" key="2">
    <source>
        <dbReference type="ARBA" id="ARBA00023172"/>
    </source>
</evidence>
<dbReference type="Gene3D" id="1.10.443.10">
    <property type="entry name" value="Intergrase catalytic core"/>
    <property type="match status" value="1"/>
</dbReference>
<evidence type="ECO:0000313" key="5">
    <source>
        <dbReference type="EMBL" id="GAI94551.1"/>
    </source>
</evidence>
<dbReference type="PROSITE" id="PS51900">
    <property type="entry name" value="CB"/>
    <property type="match status" value="1"/>
</dbReference>
<dbReference type="Gene3D" id="1.10.150.130">
    <property type="match status" value="1"/>
</dbReference>
<evidence type="ECO:0000259" key="3">
    <source>
        <dbReference type="PROSITE" id="PS51898"/>
    </source>
</evidence>
<dbReference type="InterPro" id="IPR044068">
    <property type="entry name" value="CB"/>
</dbReference>
<keyword evidence="2" id="KW-0233">DNA recombination</keyword>
<dbReference type="GO" id="GO:0006310">
    <property type="term" value="P:DNA recombination"/>
    <property type="evidence" value="ECO:0007669"/>
    <property type="project" value="UniProtKB-KW"/>
</dbReference>
<protein>
    <recommendedName>
        <fullName evidence="6">Tyr recombinase domain-containing protein</fullName>
    </recommendedName>
</protein>
<dbReference type="InterPro" id="IPR010998">
    <property type="entry name" value="Integrase_recombinase_N"/>
</dbReference>
<dbReference type="Pfam" id="PF00589">
    <property type="entry name" value="Phage_integrase"/>
    <property type="match status" value="1"/>
</dbReference>
<dbReference type="EMBL" id="BARW01016738">
    <property type="protein sequence ID" value="GAI94551.1"/>
    <property type="molecule type" value="Genomic_DNA"/>
</dbReference>
<name>X1TT59_9ZZZZ</name>
<comment type="caution">
    <text evidence="5">The sequence shown here is derived from an EMBL/GenBank/DDBJ whole genome shotgun (WGS) entry which is preliminary data.</text>
</comment>
<feature type="domain" description="Core-binding (CB)" evidence="4">
    <location>
        <begin position="1"/>
        <end position="80"/>
    </location>
</feature>
<feature type="domain" description="Tyr recombinase" evidence="3">
    <location>
        <begin position="101"/>
        <end position="229"/>
    </location>
</feature>
<evidence type="ECO:0000256" key="1">
    <source>
        <dbReference type="ARBA" id="ARBA00023125"/>
    </source>
</evidence>
<dbReference type="InterPro" id="IPR050090">
    <property type="entry name" value="Tyrosine_recombinase_XerCD"/>
</dbReference>
<gene>
    <name evidence="5" type="ORF">S12H4_29068</name>
</gene>
<proteinExistence type="predicted"/>
<dbReference type="InterPro" id="IPR011010">
    <property type="entry name" value="DNA_brk_join_enz"/>
</dbReference>
<dbReference type="PROSITE" id="PS51898">
    <property type="entry name" value="TYR_RECOMBINASE"/>
    <property type="match status" value="1"/>
</dbReference>
<accession>X1TT59</accession>
<evidence type="ECO:0000259" key="4">
    <source>
        <dbReference type="PROSITE" id="PS51900"/>
    </source>
</evidence>
<keyword evidence="1" id="KW-0238">DNA-binding</keyword>
<organism evidence="5">
    <name type="scientific">marine sediment metagenome</name>
    <dbReference type="NCBI Taxonomy" id="412755"/>
    <lineage>
        <taxon>unclassified sequences</taxon>
        <taxon>metagenomes</taxon>
        <taxon>ecological metagenomes</taxon>
    </lineage>
</organism>
<dbReference type="GO" id="GO:0003677">
    <property type="term" value="F:DNA binding"/>
    <property type="evidence" value="ECO:0007669"/>
    <property type="project" value="UniProtKB-KW"/>
</dbReference>
<dbReference type="SUPFAM" id="SSF56349">
    <property type="entry name" value="DNA breaking-rejoining enzymes"/>
    <property type="match status" value="1"/>
</dbReference>
<sequence>MKTLAAIQSFLHNRRAQNLSPATLRWYEYLLGELDKVYPELPTDPCAIEAFLGSLADRKLSKESVHGYFRALKTFYRFLADRTGIPNPIARINAPRQEDGEEMQTLEPDELMRLLNSVAGAKLRDRAILTLFVDSGIRCSELTGLRRQDIRTETIVVSGKCGKREVPISEETKRLLLALIDNSDSQHVFLGHKGPLGKHGIYSIVRSYMRKAGISGPKQGPHRIKARIW</sequence>
<dbReference type="InterPro" id="IPR002104">
    <property type="entry name" value="Integrase_catalytic"/>
</dbReference>
<dbReference type="GO" id="GO:0015074">
    <property type="term" value="P:DNA integration"/>
    <property type="evidence" value="ECO:0007669"/>
    <property type="project" value="InterPro"/>
</dbReference>
<dbReference type="AlphaFoldDB" id="X1TT59"/>
<dbReference type="InterPro" id="IPR013762">
    <property type="entry name" value="Integrase-like_cat_sf"/>
</dbReference>
<reference evidence="5" key="1">
    <citation type="journal article" date="2014" name="Front. Microbiol.">
        <title>High frequency of phylogenetically diverse reductive dehalogenase-homologous genes in deep subseafloor sedimentary metagenomes.</title>
        <authorList>
            <person name="Kawai M."/>
            <person name="Futagami T."/>
            <person name="Toyoda A."/>
            <person name="Takaki Y."/>
            <person name="Nishi S."/>
            <person name="Hori S."/>
            <person name="Arai W."/>
            <person name="Tsubouchi T."/>
            <person name="Morono Y."/>
            <person name="Uchiyama I."/>
            <person name="Ito T."/>
            <person name="Fujiyama A."/>
            <person name="Inagaki F."/>
            <person name="Takami H."/>
        </authorList>
    </citation>
    <scope>NUCLEOTIDE SEQUENCE</scope>
    <source>
        <strain evidence="5">Expedition CK06-06</strain>
    </source>
</reference>
<evidence type="ECO:0008006" key="6">
    <source>
        <dbReference type="Google" id="ProtNLM"/>
    </source>
</evidence>